<evidence type="ECO:0000256" key="1">
    <source>
        <dbReference type="SAM" id="Phobius"/>
    </source>
</evidence>
<evidence type="ECO:0000313" key="2">
    <source>
        <dbReference type="EMBL" id="MCR1823792.1"/>
    </source>
</evidence>
<name>A0A9X2MAD8_9FIRM</name>
<keyword evidence="1" id="KW-0812">Transmembrane</keyword>
<keyword evidence="1" id="KW-0472">Membrane</keyword>
<gene>
    <name evidence="2" type="ORF">NSA58_13435</name>
</gene>
<sequence length="68" mass="7471">MESFCFIFIQVIAILGAVSLFYGVNVNLNNILPILLLIVVFSLFAVCIGIFTTALAKKKLVAIIFVHL</sequence>
<dbReference type="AlphaFoldDB" id="A0A9X2MAD8"/>
<accession>A0A9X2MAD8</accession>
<feature type="transmembrane region" description="Helical" evidence="1">
    <location>
        <begin position="31"/>
        <end position="56"/>
    </location>
</feature>
<reference evidence="2" key="1">
    <citation type="submission" date="2022-07" db="EMBL/GenBank/DDBJ databases">
        <title>Enhanced cultured diversity of the mouse gut microbiota enables custom-made synthetic communities.</title>
        <authorList>
            <person name="Afrizal A."/>
        </authorList>
    </citation>
    <scope>NUCLEOTIDE SEQUENCE</scope>
    <source>
        <strain evidence="2">DSM 29186</strain>
    </source>
</reference>
<keyword evidence="1" id="KW-1133">Transmembrane helix</keyword>
<proteinExistence type="predicted"/>
<protein>
    <submittedName>
        <fullName evidence="2">Uncharacterized protein</fullName>
    </submittedName>
</protein>
<dbReference type="EMBL" id="JANKBY010000192">
    <property type="protein sequence ID" value="MCR1823792.1"/>
    <property type="molecule type" value="Genomic_DNA"/>
</dbReference>
<comment type="caution">
    <text evidence="2">The sequence shown here is derived from an EMBL/GenBank/DDBJ whole genome shotgun (WGS) entry which is preliminary data.</text>
</comment>
<feature type="transmembrane region" description="Helical" evidence="1">
    <location>
        <begin position="7"/>
        <end position="25"/>
    </location>
</feature>
<dbReference type="Proteomes" id="UP001140817">
    <property type="component" value="Unassembled WGS sequence"/>
</dbReference>
<evidence type="ECO:0000313" key="3">
    <source>
        <dbReference type="Proteomes" id="UP001140817"/>
    </source>
</evidence>
<keyword evidence="3" id="KW-1185">Reference proteome</keyword>
<organism evidence="2 3">
    <name type="scientific">Terrisporobacter muris</name>
    <dbReference type="NCBI Taxonomy" id="2963284"/>
    <lineage>
        <taxon>Bacteria</taxon>
        <taxon>Bacillati</taxon>
        <taxon>Bacillota</taxon>
        <taxon>Clostridia</taxon>
        <taxon>Peptostreptococcales</taxon>
        <taxon>Peptostreptococcaceae</taxon>
        <taxon>Terrisporobacter</taxon>
    </lineage>
</organism>